<dbReference type="EMBL" id="JAODAN010000008">
    <property type="protein sequence ID" value="KAK1922800.1"/>
    <property type="molecule type" value="Genomic_DNA"/>
</dbReference>
<feature type="domain" description="Zn(2)-C6 fungal-type" evidence="4">
    <location>
        <begin position="165"/>
        <end position="202"/>
    </location>
</feature>
<dbReference type="Pfam" id="PF00172">
    <property type="entry name" value="Zn_clus"/>
    <property type="match status" value="1"/>
</dbReference>
<dbReference type="PANTHER" id="PTHR46910">
    <property type="entry name" value="TRANSCRIPTION FACTOR PDR1"/>
    <property type="match status" value="1"/>
</dbReference>
<dbReference type="GO" id="GO:0008270">
    <property type="term" value="F:zinc ion binding"/>
    <property type="evidence" value="ECO:0007669"/>
    <property type="project" value="InterPro"/>
</dbReference>
<dbReference type="SUPFAM" id="SSF57701">
    <property type="entry name" value="Zn2/Cys6 DNA-binding domain"/>
    <property type="match status" value="1"/>
</dbReference>
<dbReference type="Proteomes" id="UP001182556">
    <property type="component" value="Unassembled WGS sequence"/>
</dbReference>
<dbReference type="CDD" id="cd00067">
    <property type="entry name" value="GAL4"/>
    <property type="match status" value="1"/>
</dbReference>
<dbReference type="InterPro" id="IPR050987">
    <property type="entry name" value="AtrR-like"/>
</dbReference>
<feature type="compositionally biased region" description="Polar residues" evidence="3">
    <location>
        <begin position="263"/>
        <end position="272"/>
    </location>
</feature>
<feature type="region of interest" description="Disordered" evidence="3">
    <location>
        <begin position="258"/>
        <end position="280"/>
    </location>
</feature>
<gene>
    <name evidence="5" type="ORF">DB88DRAFT_496318</name>
</gene>
<feature type="compositionally biased region" description="Basic and acidic residues" evidence="3">
    <location>
        <begin position="125"/>
        <end position="135"/>
    </location>
</feature>
<dbReference type="Pfam" id="PF04082">
    <property type="entry name" value="Fungal_trans"/>
    <property type="match status" value="1"/>
</dbReference>
<feature type="compositionally biased region" description="Basic and acidic residues" evidence="3">
    <location>
        <begin position="105"/>
        <end position="116"/>
    </location>
</feature>
<comment type="caution">
    <text evidence="5">The sequence shown here is derived from an EMBL/GenBank/DDBJ whole genome shotgun (WGS) entry which is preliminary data.</text>
</comment>
<evidence type="ECO:0000256" key="3">
    <source>
        <dbReference type="SAM" id="MobiDB-lite"/>
    </source>
</evidence>
<dbReference type="PROSITE" id="PS50048">
    <property type="entry name" value="ZN2_CY6_FUNGAL_2"/>
    <property type="match status" value="1"/>
</dbReference>
<dbReference type="InterPro" id="IPR007219">
    <property type="entry name" value="XnlR_reg_dom"/>
</dbReference>
<accession>A0AAD9CYI6</accession>
<organism evidence="5 6">
    <name type="scientific">Papiliotrema laurentii</name>
    <name type="common">Cryptococcus laurentii</name>
    <dbReference type="NCBI Taxonomy" id="5418"/>
    <lineage>
        <taxon>Eukaryota</taxon>
        <taxon>Fungi</taxon>
        <taxon>Dikarya</taxon>
        <taxon>Basidiomycota</taxon>
        <taxon>Agaricomycotina</taxon>
        <taxon>Tremellomycetes</taxon>
        <taxon>Tremellales</taxon>
        <taxon>Rhynchogastremaceae</taxon>
        <taxon>Papiliotrema</taxon>
    </lineage>
</organism>
<keyword evidence="1" id="KW-0479">Metal-binding</keyword>
<proteinExistence type="predicted"/>
<dbReference type="PANTHER" id="PTHR46910:SF40">
    <property type="entry name" value="ZN(II)2CYS6 TRANSCRIPTION FACTOR (EUROFUNG)"/>
    <property type="match status" value="1"/>
</dbReference>
<dbReference type="InterPro" id="IPR001138">
    <property type="entry name" value="Zn2Cys6_DnaBD"/>
</dbReference>
<sequence>MGEYDSSFEYDRSYSDLPPIHEADEEGDEGEYAYRRRYKDDPAATTTGHQQRHQPPHPSPLSSRPQAQHNGYRSLTRFTAPDEIDPALIDSGPSRPRLSAGENGHSVDRNEGEYPPRRPSAPISLRDEARGREGTFDDAVSGVDSEAWDEGASRGIKRAKTESKTCDNCRKRKIKCREEDGDADPLDKSCEGCRKLGIECTFEYVRKKPGRKNGFVQRMEAERQAAISGTSVAEELAKAAPPPRPRKSQSKVQTYHSLPLPTSFDTTTTKAQVQPPRPLSSFAFSPRNRIADLDLSWLDAMIEGSAAGSFPVQDAPFTEWSFNDQAQLLALESPENASTAGSTSGAIPGAGIPGFQSGIGPNASFVQASRAVAKREPQLEDVTTWANISHFISLFLQYLYPLLPLVHRPTFAEHLATRRDLRDSDFRALLLSIVAYVISQLPTSRLVNDQFDVDALKRLQRRCHRTCKALQRTYYGPTNLTQITTIIFDTFYLLSIGLGHTAASRLGQAVQLAYSMGLHSDERTLSQGLDCIEIQLRRRVFWQLYASDKTRAIPGSPMLINDFQGVCSYPAEVDDDFITAQGGFPQPPGRTSVLCGFVTVSKVFRFLHECFFHHRCVTTGMKTIPTKWTEKAEERLNRLVGPEMPEALHHPESVGLNGLGGHSEVFGMQRANILITAAIAKFALYDLRAALNEVKADQLAIEREKIAKEIHECLMTIPMEELASNGESVRGKVFHIACALCVQGPMDGPGQEVFKSWCEMFSAITFVQMPVPPPGEGVDSSANTPLPS</sequence>
<protein>
    <submittedName>
        <fullName evidence="5">Fungal-specific transcription factor domain-containing protein</fullName>
    </submittedName>
</protein>
<dbReference type="GO" id="GO:0000981">
    <property type="term" value="F:DNA-binding transcription factor activity, RNA polymerase II-specific"/>
    <property type="evidence" value="ECO:0007669"/>
    <property type="project" value="InterPro"/>
</dbReference>
<keyword evidence="2" id="KW-0539">Nucleus</keyword>
<dbReference type="SMART" id="SM00906">
    <property type="entry name" value="Fungal_trans"/>
    <property type="match status" value="1"/>
</dbReference>
<dbReference type="InterPro" id="IPR036864">
    <property type="entry name" value="Zn2-C6_fun-type_DNA-bd_sf"/>
</dbReference>
<dbReference type="SMART" id="SM00066">
    <property type="entry name" value="GAL4"/>
    <property type="match status" value="1"/>
</dbReference>
<feature type="compositionally biased region" description="Polar residues" evidence="3">
    <location>
        <begin position="67"/>
        <end position="77"/>
    </location>
</feature>
<dbReference type="AlphaFoldDB" id="A0AAD9CYI6"/>
<evidence type="ECO:0000313" key="6">
    <source>
        <dbReference type="Proteomes" id="UP001182556"/>
    </source>
</evidence>
<keyword evidence="6" id="KW-1185">Reference proteome</keyword>
<evidence type="ECO:0000313" key="5">
    <source>
        <dbReference type="EMBL" id="KAK1922800.1"/>
    </source>
</evidence>
<evidence type="ECO:0000259" key="4">
    <source>
        <dbReference type="PROSITE" id="PS50048"/>
    </source>
</evidence>
<dbReference type="CDD" id="cd12148">
    <property type="entry name" value="fungal_TF_MHR"/>
    <property type="match status" value="1"/>
</dbReference>
<evidence type="ECO:0000256" key="2">
    <source>
        <dbReference type="ARBA" id="ARBA00023242"/>
    </source>
</evidence>
<dbReference type="GO" id="GO:0006351">
    <property type="term" value="P:DNA-templated transcription"/>
    <property type="evidence" value="ECO:0007669"/>
    <property type="project" value="InterPro"/>
</dbReference>
<name>A0AAD9CYI6_PAPLA</name>
<feature type="compositionally biased region" description="Basic and acidic residues" evidence="3">
    <location>
        <begin position="32"/>
        <end position="42"/>
    </location>
</feature>
<evidence type="ECO:0000256" key="1">
    <source>
        <dbReference type="ARBA" id="ARBA00022723"/>
    </source>
</evidence>
<feature type="region of interest" description="Disordered" evidence="3">
    <location>
        <begin position="1"/>
        <end position="149"/>
    </location>
</feature>
<dbReference type="Gene3D" id="4.10.240.10">
    <property type="entry name" value="Zn(2)-C6 fungal-type DNA-binding domain"/>
    <property type="match status" value="1"/>
</dbReference>
<dbReference type="GO" id="GO:0003677">
    <property type="term" value="F:DNA binding"/>
    <property type="evidence" value="ECO:0007669"/>
    <property type="project" value="InterPro"/>
</dbReference>
<feature type="compositionally biased region" description="Basic and acidic residues" evidence="3">
    <location>
        <begin position="9"/>
        <end position="22"/>
    </location>
</feature>
<reference evidence="5" key="1">
    <citation type="submission" date="2023-02" db="EMBL/GenBank/DDBJ databases">
        <title>Identification and recombinant expression of a fungal hydrolase from Papiliotrema laurentii that hydrolyzes apple cutin and clears colloidal polyester polyurethane.</title>
        <authorList>
            <consortium name="DOE Joint Genome Institute"/>
            <person name="Roman V.A."/>
            <person name="Bojanowski C."/>
            <person name="Crable B.R."/>
            <person name="Wagner D.N."/>
            <person name="Hung C.S."/>
            <person name="Nadeau L.J."/>
            <person name="Schratz L."/>
            <person name="Haridas S."/>
            <person name="Pangilinan J."/>
            <person name="Lipzen A."/>
            <person name="Na H."/>
            <person name="Yan M."/>
            <person name="Ng V."/>
            <person name="Grigoriev I.V."/>
            <person name="Spatafora J.W."/>
            <person name="Barlow D."/>
            <person name="Biffinger J."/>
            <person name="Kelley-Loughnane N."/>
            <person name="Varaljay V.A."/>
            <person name="Crookes-Goodson W.J."/>
        </authorList>
    </citation>
    <scope>NUCLEOTIDE SEQUENCE</scope>
    <source>
        <strain evidence="5">5307AH</strain>
    </source>
</reference>